<dbReference type="RefSeq" id="WP_126717845.1">
    <property type="nucleotide sequence ID" value="NZ_RWJF01000001.1"/>
</dbReference>
<dbReference type="Proteomes" id="UP000274661">
    <property type="component" value="Unassembled WGS sequence"/>
</dbReference>
<evidence type="ECO:0000313" key="2">
    <source>
        <dbReference type="Proteomes" id="UP000274661"/>
    </source>
</evidence>
<dbReference type="EMBL" id="RWJF01000001">
    <property type="protein sequence ID" value="RST30009.1"/>
    <property type="molecule type" value="Genomic_DNA"/>
</dbReference>
<protein>
    <submittedName>
        <fullName evidence="1">Uncharacterized protein</fullName>
    </submittedName>
</protein>
<gene>
    <name evidence="1" type="ORF">HMF7854_03565</name>
</gene>
<organism evidence="1 2">
    <name type="scientific">Sphingomonas ginkgonis</name>
    <dbReference type="NCBI Taxonomy" id="2315330"/>
    <lineage>
        <taxon>Bacteria</taxon>
        <taxon>Pseudomonadati</taxon>
        <taxon>Pseudomonadota</taxon>
        <taxon>Alphaproteobacteria</taxon>
        <taxon>Sphingomonadales</taxon>
        <taxon>Sphingomonadaceae</taxon>
        <taxon>Sphingomonas</taxon>
    </lineage>
</organism>
<proteinExistence type="predicted"/>
<evidence type="ECO:0000313" key="1">
    <source>
        <dbReference type="EMBL" id="RST30009.1"/>
    </source>
</evidence>
<sequence length="63" mass="7068">MYDEEHVYHFRRAQAELDRAREARLPAAVRAHVDLAAMHLRRSVRDALGGSDLADKVAIAIGE</sequence>
<name>A0A3R9YL58_9SPHN</name>
<reference evidence="1 2" key="1">
    <citation type="submission" date="2018-12" db="EMBL/GenBank/DDBJ databases">
        <title>Sphingomonas sp. HMF7854 Genome sequencing and assembly.</title>
        <authorList>
            <person name="Cha I."/>
            <person name="Kang H."/>
            <person name="Kim H."/>
            <person name="Kang J."/>
            <person name="Joh K."/>
        </authorList>
    </citation>
    <scope>NUCLEOTIDE SEQUENCE [LARGE SCALE GENOMIC DNA]</scope>
    <source>
        <strain evidence="1 2">HMF7854</strain>
    </source>
</reference>
<accession>A0A3R9YL58</accession>
<keyword evidence="2" id="KW-1185">Reference proteome</keyword>
<comment type="caution">
    <text evidence="1">The sequence shown here is derived from an EMBL/GenBank/DDBJ whole genome shotgun (WGS) entry which is preliminary data.</text>
</comment>
<dbReference type="AlphaFoldDB" id="A0A3R9YL58"/>